<dbReference type="Proteomes" id="UP000275408">
    <property type="component" value="Unassembled WGS sequence"/>
</dbReference>
<dbReference type="EMBL" id="RCHS01003840">
    <property type="protein sequence ID" value="RMX39283.1"/>
    <property type="molecule type" value="Genomic_DNA"/>
</dbReference>
<evidence type="ECO:0000313" key="2">
    <source>
        <dbReference type="Proteomes" id="UP000275408"/>
    </source>
</evidence>
<gene>
    <name evidence="1" type="ORF">pdam_00016745</name>
</gene>
<organism evidence="1 2">
    <name type="scientific">Pocillopora damicornis</name>
    <name type="common">Cauliflower coral</name>
    <name type="synonym">Millepora damicornis</name>
    <dbReference type="NCBI Taxonomy" id="46731"/>
    <lineage>
        <taxon>Eukaryota</taxon>
        <taxon>Metazoa</taxon>
        <taxon>Cnidaria</taxon>
        <taxon>Anthozoa</taxon>
        <taxon>Hexacorallia</taxon>
        <taxon>Scleractinia</taxon>
        <taxon>Astrocoeniina</taxon>
        <taxon>Pocilloporidae</taxon>
        <taxon>Pocillopora</taxon>
    </lineage>
</organism>
<evidence type="ECO:0000313" key="1">
    <source>
        <dbReference type="EMBL" id="RMX39283.1"/>
    </source>
</evidence>
<reference evidence="1 2" key="1">
    <citation type="journal article" date="2018" name="Sci. Rep.">
        <title>Comparative analysis of the Pocillopora damicornis genome highlights role of immune system in coral evolution.</title>
        <authorList>
            <person name="Cunning R."/>
            <person name="Bay R.A."/>
            <person name="Gillette P."/>
            <person name="Baker A.C."/>
            <person name="Traylor-Knowles N."/>
        </authorList>
    </citation>
    <scope>NUCLEOTIDE SEQUENCE [LARGE SCALE GENOMIC DNA]</scope>
    <source>
        <strain evidence="1">RSMAS</strain>
        <tissue evidence="1">Whole animal</tissue>
    </source>
</reference>
<keyword evidence="2" id="KW-1185">Reference proteome</keyword>
<accession>A0A3M6TD45</accession>
<proteinExistence type="predicted"/>
<dbReference type="AlphaFoldDB" id="A0A3M6TD45"/>
<sequence>MWPERYPAACNRIALHVTASNFEYYEVLEYKEFRVLIPDTLEETIGYSELCPTVLKMHRDICCHLKGDKTKPA</sequence>
<comment type="caution">
    <text evidence="1">The sequence shown here is derived from an EMBL/GenBank/DDBJ whole genome shotgun (WGS) entry which is preliminary data.</text>
</comment>
<name>A0A3M6TD45_POCDA</name>
<protein>
    <submittedName>
        <fullName evidence="1">Uncharacterized protein</fullName>
    </submittedName>
</protein>